<dbReference type="Pfam" id="PF04082">
    <property type="entry name" value="Fungal_trans"/>
    <property type="match status" value="1"/>
</dbReference>
<dbReference type="HOGENOM" id="CLU_484839_0_0_1"/>
<dbReference type="EMBL" id="AMGX01000001">
    <property type="protein sequence ID" value="EXJ76484.1"/>
    <property type="molecule type" value="Genomic_DNA"/>
</dbReference>
<keyword evidence="1" id="KW-0479">Metal-binding</keyword>
<feature type="domain" description="Xylanolytic transcriptional activator regulatory" evidence="8">
    <location>
        <begin position="262"/>
        <end position="335"/>
    </location>
</feature>
<keyword evidence="3" id="KW-0805">Transcription regulation</keyword>
<dbReference type="PANTHER" id="PTHR31313:SF81">
    <property type="entry name" value="TY1 ENHANCER ACTIVATOR"/>
    <property type="match status" value="1"/>
</dbReference>
<evidence type="ECO:0000256" key="1">
    <source>
        <dbReference type="ARBA" id="ARBA00022723"/>
    </source>
</evidence>
<dbReference type="eggNOG" id="ENOG502QU3W">
    <property type="taxonomic scope" value="Eukaryota"/>
</dbReference>
<organism evidence="9 10">
    <name type="scientific">Cladophialophora psammophila CBS 110553</name>
    <dbReference type="NCBI Taxonomy" id="1182543"/>
    <lineage>
        <taxon>Eukaryota</taxon>
        <taxon>Fungi</taxon>
        <taxon>Dikarya</taxon>
        <taxon>Ascomycota</taxon>
        <taxon>Pezizomycotina</taxon>
        <taxon>Eurotiomycetes</taxon>
        <taxon>Chaetothyriomycetidae</taxon>
        <taxon>Chaetothyriales</taxon>
        <taxon>Herpotrichiellaceae</taxon>
        <taxon>Cladophialophora</taxon>
    </lineage>
</organism>
<dbReference type="InterPro" id="IPR051615">
    <property type="entry name" value="Transcr_Regulatory_Elem"/>
</dbReference>
<evidence type="ECO:0000313" key="10">
    <source>
        <dbReference type="Proteomes" id="UP000019471"/>
    </source>
</evidence>
<evidence type="ECO:0000256" key="2">
    <source>
        <dbReference type="ARBA" id="ARBA00022833"/>
    </source>
</evidence>
<evidence type="ECO:0000256" key="6">
    <source>
        <dbReference type="ARBA" id="ARBA00023242"/>
    </source>
</evidence>
<dbReference type="GO" id="GO:0008270">
    <property type="term" value="F:zinc ion binding"/>
    <property type="evidence" value="ECO:0007669"/>
    <property type="project" value="InterPro"/>
</dbReference>
<gene>
    <name evidence="9" type="ORF">A1O5_00992</name>
</gene>
<accession>W9Y1Z3</accession>
<evidence type="ECO:0000259" key="8">
    <source>
        <dbReference type="SMART" id="SM00906"/>
    </source>
</evidence>
<keyword evidence="5" id="KW-0804">Transcription</keyword>
<dbReference type="RefSeq" id="XP_007739801.1">
    <property type="nucleotide sequence ID" value="XM_007741611.1"/>
</dbReference>
<evidence type="ECO:0000256" key="4">
    <source>
        <dbReference type="ARBA" id="ARBA00023125"/>
    </source>
</evidence>
<dbReference type="STRING" id="1182543.W9Y1Z3"/>
<dbReference type="PANTHER" id="PTHR31313">
    <property type="entry name" value="TY1 ENHANCER ACTIVATOR"/>
    <property type="match status" value="1"/>
</dbReference>
<keyword evidence="4" id="KW-0238">DNA-binding</keyword>
<feature type="region of interest" description="Disordered" evidence="7">
    <location>
        <begin position="1"/>
        <end position="76"/>
    </location>
</feature>
<dbReference type="CDD" id="cd12148">
    <property type="entry name" value="fungal_TF_MHR"/>
    <property type="match status" value="1"/>
</dbReference>
<comment type="caution">
    <text evidence="9">The sequence shown here is derived from an EMBL/GenBank/DDBJ whole genome shotgun (WGS) entry which is preliminary data.</text>
</comment>
<name>W9Y1Z3_9EURO</name>
<dbReference type="AlphaFoldDB" id="W9Y1Z3"/>
<dbReference type="OrthoDB" id="2154091at2759"/>
<keyword evidence="10" id="KW-1185">Reference proteome</keyword>
<dbReference type="InterPro" id="IPR007219">
    <property type="entry name" value="XnlR_reg_dom"/>
</dbReference>
<protein>
    <recommendedName>
        <fullName evidence="8">Xylanolytic transcriptional activator regulatory domain-containing protein</fullName>
    </recommendedName>
</protein>
<keyword evidence="2" id="KW-0862">Zinc</keyword>
<evidence type="ECO:0000313" key="9">
    <source>
        <dbReference type="EMBL" id="EXJ76484.1"/>
    </source>
</evidence>
<reference evidence="9 10" key="1">
    <citation type="submission" date="2013-03" db="EMBL/GenBank/DDBJ databases">
        <title>The Genome Sequence of Cladophialophora psammophila CBS 110553.</title>
        <authorList>
            <consortium name="The Broad Institute Genomics Platform"/>
            <person name="Cuomo C."/>
            <person name="de Hoog S."/>
            <person name="Gorbushina A."/>
            <person name="Walker B."/>
            <person name="Young S.K."/>
            <person name="Zeng Q."/>
            <person name="Gargeya S."/>
            <person name="Fitzgerald M."/>
            <person name="Haas B."/>
            <person name="Abouelleil A."/>
            <person name="Allen A.W."/>
            <person name="Alvarado L."/>
            <person name="Arachchi H.M."/>
            <person name="Berlin A.M."/>
            <person name="Chapman S.B."/>
            <person name="Gainer-Dewar J."/>
            <person name="Goldberg J."/>
            <person name="Griggs A."/>
            <person name="Gujja S."/>
            <person name="Hansen M."/>
            <person name="Howarth C."/>
            <person name="Imamovic A."/>
            <person name="Ireland A."/>
            <person name="Larimer J."/>
            <person name="McCowan C."/>
            <person name="Murphy C."/>
            <person name="Pearson M."/>
            <person name="Poon T.W."/>
            <person name="Priest M."/>
            <person name="Roberts A."/>
            <person name="Saif S."/>
            <person name="Shea T."/>
            <person name="Sisk P."/>
            <person name="Sykes S."/>
            <person name="Wortman J."/>
            <person name="Nusbaum C."/>
            <person name="Birren B."/>
        </authorList>
    </citation>
    <scope>NUCLEOTIDE SEQUENCE [LARGE SCALE GENOMIC DNA]</scope>
    <source>
        <strain evidence="9 10">CBS 110553</strain>
    </source>
</reference>
<dbReference type="Proteomes" id="UP000019471">
    <property type="component" value="Unassembled WGS sequence"/>
</dbReference>
<dbReference type="SMART" id="SM00906">
    <property type="entry name" value="Fungal_trans"/>
    <property type="match status" value="1"/>
</dbReference>
<keyword evidence="6" id="KW-0539">Nucleus</keyword>
<sequence length="644" mass="72031">MQQTKDGEGVARPHSRSWADHGASDCFDLSHLEPEDGGLQQGPALSSLSDTERQDQTPTSNATSGEDGLFLHSDPINLGQPLQTRENPVCSFLFDSAQLKYDSTTGQLRYFTPLVGYQLYADQLAGPHRNSAGSWHLQRRLHHMIKDLNAEAYDHLMTCFWTHYNNALQIVDQATFQQDRDGDKLHYSGFLHVCCLAMGFRYADRSRPDIKALDRGNRHSTFHESARYMVETELENPRGLTTVQGLLILSDLECAVGRDRSGWMYAGVACRFAFDMGLTIDHSKSTLPQQEIRSRQRLLRACVFYDRIWAIFSGHPTVIKRSDLCMAEFSPAYSTLISSISESSTRLAESPTETEAWEALLGVMELAIKVSSYAGNAAPTAGSDDGTTKFMEAAALHGELESWQRKLPHQLKWNSENMQNSPAMFFFIHQLFHSTLIQLHRSLVENQKPQLYEGAEQIPAFETTSPFQTLSKGICLENATTIVRIMDAYCTRFGMQSVSVFSPQPVSVALTALLANLSELGYSPQTATILQHVHTLSKVLQKWSLSYQTAQNMCTVLDHILPQTRRDVSNRTELGYCDGSLQGLPQQSSLQPPPQRGLEEVTCLEQWPPFQGNSIIATKDAITVARFDISRPTANRDLHGDMSI</sequence>
<dbReference type="GeneID" id="19185728"/>
<dbReference type="GO" id="GO:0006351">
    <property type="term" value="P:DNA-templated transcription"/>
    <property type="evidence" value="ECO:0007669"/>
    <property type="project" value="InterPro"/>
</dbReference>
<evidence type="ECO:0000256" key="5">
    <source>
        <dbReference type="ARBA" id="ARBA00023163"/>
    </source>
</evidence>
<dbReference type="GO" id="GO:0003677">
    <property type="term" value="F:DNA binding"/>
    <property type="evidence" value="ECO:0007669"/>
    <property type="project" value="UniProtKB-KW"/>
</dbReference>
<evidence type="ECO:0000256" key="3">
    <source>
        <dbReference type="ARBA" id="ARBA00023015"/>
    </source>
</evidence>
<proteinExistence type="predicted"/>
<feature type="compositionally biased region" description="Basic and acidic residues" evidence="7">
    <location>
        <begin position="1"/>
        <end position="34"/>
    </location>
</feature>
<evidence type="ECO:0000256" key="7">
    <source>
        <dbReference type="SAM" id="MobiDB-lite"/>
    </source>
</evidence>